<evidence type="ECO:0000313" key="3">
    <source>
        <dbReference type="EMBL" id="KIE59221.1"/>
    </source>
</evidence>
<dbReference type="Pfam" id="PF02464">
    <property type="entry name" value="CinA"/>
    <property type="match status" value="1"/>
</dbReference>
<proteinExistence type="inferred from homology"/>
<dbReference type="Proteomes" id="UP000031594">
    <property type="component" value="Unassembled WGS sequence"/>
</dbReference>
<dbReference type="Pfam" id="PF00994">
    <property type="entry name" value="MoCF_biosynth"/>
    <property type="match status" value="1"/>
</dbReference>
<feature type="domain" description="MoaB/Mog" evidence="2">
    <location>
        <begin position="4"/>
        <end position="171"/>
    </location>
</feature>
<sequence>MRIELINTGTEIILGYKPNTHLEFLANQLFFLDGKIALQQTVGDGDELKEVIKTSFYRSTVTIVTGGLGPTSDDLTREAAAAALNLPLVFYPEVSKKVKSQYEAQGIQAPEWAVQKQSFFPENSLILENPYGTACGAIIEKEGHYLILLPGPPRELEPMWKKSVIPWWKTHFHSEKTNRLVCRIIGVPESVIQEKIESKLKLAGIEEIGYCESPGEVSLRLLFKDPAATEKIAQLLIEAFGDDLYTLEDQTLEEVVIKNAAAKNLKVATAESCTGGLISNRLTDVPGSSAVFTHGWVTYSNEAKISQLKVNSHLFSSVGAVSREVAEAMALGALEASGADLSLAVTGIAGPQGGTPEKPVGLVWLAIGRKGKPIRSYERFFPSDRLTFKRLVSQFGIDLLRRSILDKNLPKC</sequence>
<dbReference type="NCBIfam" id="TIGR00200">
    <property type="entry name" value="cinA_nterm"/>
    <property type="match status" value="1"/>
</dbReference>
<keyword evidence="5" id="KW-1185">Reference proteome</keyword>
<evidence type="ECO:0000313" key="5">
    <source>
        <dbReference type="Proteomes" id="UP000031594"/>
    </source>
</evidence>
<dbReference type="SMART" id="SM00852">
    <property type="entry name" value="MoCF_biosynth"/>
    <property type="match status" value="1"/>
</dbReference>
<dbReference type="InterPro" id="IPR008135">
    <property type="entry name" value="Competence-induced_CinA"/>
</dbReference>
<dbReference type="InterPro" id="IPR050101">
    <property type="entry name" value="CinA"/>
</dbReference>
<dbReference type="KEGG" id="mkc:kam1_1603"/>
<dbReference type="EMBL" id="JQNX01000001">
    <property type="protein sequence ID" value="KIE59221.1"/>
    <property type="molecule type" value="Genomic_DNA"/>
</dbReference>
<keyword evidence="4" id="KW-0378">Hydrolase</keyword>
<dbReference type="InterPro" id="IPR036425">
    <property type="entry name" value="MoaB/Mog-like_dom_sf"/>
</dbReference>
<dbReference type="SUPFAM" id="SSF53218">
    <property type="entry name" value="Molybdenum cofactor biosynthesis proteins"/>
    <property type="match status" value="1"/>
</dbReference>
<dbReference type="STRING" id="1202785.A946_00355"/>
<dbReference type="PANTHER" id="PTHR13939:SF0">
    <property type="entry name" value="NMN AMIDOHYDROLASE-LIKE PROTEIN YFAY"/>
    <property type="match status" value="1"/>
</dbReference>
<dbReference type="SUPFAM" id="SSF142433">
    <property type="entry name" value="CinA-like"/>
    <property type="match status" value="1"/>
</dbReference>
<dbReference type="RefSeq" id="WP_039720516.1">
    <property type="nucleotide sequence ID" value="NZ_CP037899.1"/>
</dbReference>
<dbReference type="AlphaFoldDB" id="A0A0C1RWA2"/>
<dbReference type="HAMAP" id="MF_00226_B">
    <property type="entry name" value="CinA_B"/>
    <property type="match status" value="1"/>
</dbReference>
<organism evidence="4 6">
    <name type="scientific">Methylacidiphilum kamchatkense Kam1</name>
    <dbReference type="NCBI Taxonomy" id="1202785"/>
    <lineage>
        <taxon>Bacteria</taxon>
        <taxon>Pseudomonadati</taxon>
        <taxon>Verrucomicrobiota</taxon>
        <taxon>Methylacidiphilae</taxon>
        <taxon>Methylacidiphilales</taxon>
        <taxon>Methylacidiphilaceae</taxon>
        <taxon>Methylacidiphilum (ex Ratnadevi et al. 2023)</taxon>
    </lineage>
</organism>
<dbReference type="Gene3D" id="3.90.950.20">
    <property type="entry name" value="CinA-like"/>
    <property type="match status" value="1"/>
</dbReference>
<dbReference type="NCBIfam" id="TIGR00199">
    <property type="entry name" value="PncC_domain"/>
    <property type="match status" value="1"/>
</dbReference>
<dbReference type="CDD" id="cd00885">
    <property type="entry name" value="cinA"/>
    <property type="match status" value="1"/>
</dbReference>
<gene>
    <name evidence="3" type="ORF">A946_00355</name>
    <name evidence="4" type="ORF">kam1_1603</name>
</gene>
<reference evidence="6" key="3">
    <citation type="submission" date="2019-03" db="EMBL/GenBank/DDBJ databases">
        <title>Complete genome of Methylacidiphilum kamchatkense Kam1.</title>
        <authorList>
            <person name="Kruse T."/>
            <person name="Murarilal Ratnadevi C."/>
            <person name="Erikstad H.-A."/>
            <person name="Birkeland N.-K."/>
        </authorList>
    </citation>
    <scope>NUCLEOTIDE SEQUENCE [LARGE SCALE GENOMIC DNA]</scope>
    <source>
        <strain evidence="6">kam1</strain>
    </source>
</reference>
<protein>
    <recommendedName>
        <fullName evidence="1">CinA-like protein</fullName>
    </recommendedName>
</protein>
<dbReference type="Proteomes" id="UP000315925">
    <property type="component" value="Chromosome"/>
</dbReference>
<evidence type="ECO:0000313" key="6">
    <source>
        <dbReference type="Proteomes" id="UP000315925"/>
    </source>
</evidence>
<reference evidence="4" key="2">
    <citation type="journal article" date="2019" name="BMC Genomics">
        <title>Complete genome sequence analysis of the thermoacidophilic verrucomicrobial methanotroph 'Candidatus Methylacidiphilum kamchatkense' strain Kam1 and comparison with its closest relatives.</title>
        <authorList>
            <person name="Kruse T."/>
            <person name="Ratnadevi C.M."/>
            <person name="Erikstad H.A."/>
            <person name="Birkeland N.K."/>
        </authorList>
    </citation>
    <scope>NUCLEOTIDE SEQUENCE</scope>
    <source>
        <strain evidence="4">Kam1</strain>
    </source>
</reference>
<name>A0A0C1RWA2_9BACT</name>
<dbReference type="GO" id="GO:0016787">
    <property type="term" value="F:hydrolase activity"/>
    <property type="evidence" value="ECO:0007669"/>
    <property type="project" value="UniProtKB-KW"/>
</dbReference>
<dbReference type="Gene3D" id="3.40.980.10">
    <property type="entry name" value="MoaB/Mog-like domain"/>
    <property type="match status" value="1"/>
</dbReference>
<dbReference type="InterPro" id="IPR036653">
    <property type="entry name" value="CinA-like_C"/>
</dbReference>
<dbReference type="PANTHER" id="PTHR13939">
    <property type="entry name" value="NICOTINAMIDE-NUCLEOTIDE AMIDOHYDROLASE PNCC"/>
    <property type="match status" value="1"/>
</dbReference>
<dbReference type="InterPro" id="IPR001453">
    <property type="entry name" value="MoaB/Mog_dom"/>
</dbReference>
<evidence type="ECO:0000313" key="4">
    <source>
        <dbReference type="EMBL" id="QDQ42818.1"/>
    </source>
</evidence>
<evidence type="ECO:0000256" key="1">
    <source>
        <dbReference type="HAMAP-Rule" id="MF_00226"/>
    </source>
</evidence>
<dbReference type="EMBL" id="CP037899">
    <property type="protein sequence ID" value="QDQ42818.1"/>
    <property type="molecule type" value="Genomic_DNA"/>
</dbReference>
<evidence type="ECO:0000259" key="2">
    <source>
        <dbReference type="SMART" id="SM00852"/>
    </source>
</evidence>
<dbReference type="InterPro" id="IPR008136">
    <property type="entry name" value="CinA_C"/>
</dbReference>
<dbReference type="OrthoDB" id="9801454at2"/>
<reference evidence="3 5" key="1">
    <citation type="submission" date="2014-08" db="EMBL/GenBank/DDBJ databases">
        <title>Methylacidiphilum kamchatkense strain Kam1 draft genome sequence.</title>
        <authorList>
            <person name="Birkeland N.-K."/>
            <person name="Erikstad H.A."/>
        </authorList>
    </citation>
    <scope>NUCLEOTIDE SEQUENCE [LARGE SCALE GENOMIC DNA]</scope>
    <source>
        <strain evidence="3 5">Kam1</strain>
    </source>
</reference>
<accession>A0A0C1RWA2</accession>
<dbReference type="PIRSF" id="PIRSF006728">
    <property type="entry name" value="CinA"/>
    <property type="match status" value="1"/>
</dbReference>
<comment type="similarity">
    <text evidence="1">Belongs to the CinA family.</text>
</comment>